<keyword evidence="2" id="KW-0378">Hydrolase</keyword>
<dbReference type="RefSeq" id="WP_111195875.1">
    <property type="nucleotide sequence ID" value="NZ_QKVK01000001.1"/>
</dbReference>
<dbReference type="PROSITE" id="PS01328">
    <property type="entry name" value="4HBCOA_THIOESTERASE"/>
    <property type="match status" value="1"/>
</dbReference>
<dbReference type="PIRSF" id="PIRSF003230">
    <property type="entry name" value="YbgC"/>
    <property type="match status" value="1"/>
</dbReference>
<organism evidence="4 5">
    <name type="scientific">Aestuariivirga litoralis</name>
    <dbReference type="NCBI Taxonomy" id="2650924"/>
    <lineage>
        <taxon>Bacteria</taxon>
        <taxon>Pseudomonadati</taxon>
        <taxon>Pseudomonadota</taxon>
        <taxon>Alphaproteobacteria</taxon>
        <taxon>Hyphomicrobiales</taxon>
        <taxon>Aestuariivirgaceae</taxon>
        <taxon>Aestuariivirga</taxon>
    </lineage>
</organism>
<dbReference type="InterPro" id="IPR014166">
    <property type="entry name" value="Tol-Pal_acyl-CoA_thioesterase"/>
</dbReference>
<dbReference type="NCBIfam" id="TIGR00051">
    <property type="entry name" value="YbgC/FadM family acyl-CoA thioesterase"/>
    <property type="match status" value="1"/>
</dbReference>
<evidence type="ECO:0000313" key="4">
    <source>
        <dbReference type="EMBL" id="PZF78547.1"/>
    </source>
</evidence>
<dbReference type="InterPro" id="IPR050563">
    <property type="entry name" value="4-hydroxybenzoyl-CoA_TE"/>
</dbReference>
<dbReference type="InterPro" id="IPR006683">
    <property type="entry name" value="Thioestr_dom"/>
</dbReference>
<dbReference type="FunFam" id="3.10.129.10:FF:000004">
    <property type="entry name" value="Tol-pal system-associated acyl-CoA thioesterase"/>
    <property type="match status" value="1"/>
</dbReference>
<evidence type="ECO:0000259" key="3">
    <source>
        <dbReference type="Pfam" id="PF03061"/>
    </source>
</evidence>
<name>A0A2W2BS86_9HYPH</name>
<feature type="domain" description="Thioesterase" evidence="3">
    <location>
        <begin position="32"/>
        <end position="108"/>
    </location>
</feature>
<dbReference type="CDD" id="cd00586">
    <property type="entry name" value="4HBT"/>
    <property type="match status" value="1"/>
</dbReference>
<dbReference type="AlphaFoldDB" id="A0A2W2BS86"/>
<dbReference type="SUPFAM" id="SSF54637">
    <property type="entry name" value="Thioesterase/thiol ester dehydrase-isomerase"/>
    <property type="match status" value="1"/>
</dbReference>
<dbReference type="Pfam" id="PF03061">
    <property type="entry name" value="4HBT"/>
    <property type="match status" value="1"/>
</dbReference>
<reference evidence="5" key="1">
    <citation type="submission" date="2018-06" db="EMBL/GenBank/DDBJ databases">
        <title>Aestuariibacter litoralis strain KCTC 52945T.</title>
        <authorList>
            <person name="Li X."/>
            <person name="Salam N."/>
            <person name="Li J.-L."/>
            <person name="Chen Y.-M."/>
            <person name="Yang Z.-W."/>
            <person name="Zhang L.-Y."/>
            <person name="Han M.-X."/>
            <person name="Xiao M."/>
            <person name="Li W.-J."/>
        </authorList>
    </citation>
    <scope>NUCLEOTIDE SEQUENCE [LARGE SCALE GENOMIC DNA]</scope>
    <source>
        <strain evidence="5">KCTC 52945</strain>
    </source>
</reference>
<protein>
    <submittedName>
        <fullName evidence="4">Tol-pal system-associated acyl-CoA thioesterase</fullName>
    </submittedName>
</protein>
<dbReference type="InterPro" id="IPR029069">
    <property type="entry name" value="HotDog_dom_sf"/>
</dbReference>
<comment type="caution">
    <text evidence="4">The sequence shown here is derived from an EMBL/GenBank/DDBJ whole genome shotgun (WGS) entry which is preliminary data.</text>
</comment>
<proteinExistence type="inferred from homology"/>
<evidence type="ECO:0000313" key="5">
    <source>
        <dbReference type="Proteomes" id="UP000248795"/>
    </source>
</evidence>
<evidence type="ECO:0000256" key="2">
    <source>
        <dbReference type="ARBA" id="ARBA00022801"/>
    </source>
</evidence>
<dbReference type="NCBIfam" id="TIGR02799">
    <property type="entry name" value="thio_ybgC"/>
    <property type="match status" value="1"/>
</dbReference>
<dbReference type="InterPro" id="IPR008272">
    <property type="entry name" value="HB-CoA_thioesterase_AS"/>
</dbReference>
<dbReference type="PANTHER" id="PTHR31793">
    <property type="entry name" value="4-HYDROXYBENZOYL-COA THIOESTERASE FAMILY MEMBER"/>
    <property type="match status" value="1"/>
</dbReference>
<gene>
    <name evidence="4" type="primary">ybgC</name>
    <name evidence="4" type="ORF">DK847_01695</name>
</gene>
<comment type="similarity">
    <text evidence="1">Belongs to the 4-hydroxybenzoyl-CoA thioesterase family.</text>
</comment>
<dbReference type="GO" id="GO:0047617">
    <property type="term" value="F:fatty acyl-CoA hydrolase activity"/>
    <property type="evidence" value="ECO:0007669"/>
    <property type="project" value="TreeGrafter"/>
</dbReference>
<evidence type="ECO:0000256" key="1">
    <source>
        <dbReference type="ARBA" id="ARBA00005953"/>
    </source>
</evidence>
<accession>A0A2W2BS86</accession>
<dbReference type="InterPro" id="IPR006684">
    <property type="entry name" value="YbgC/YbaW"/>
</dbReference>
<keyword evidence="5" id="KW-1185">Reference proteome</keyword>
<dbReference type="EMBL" id="QKVK01000001">
    <property type="protein sequence ID" value="PZF78547.1"/>
    <property type="molecule type" value="Genomic_DNA"/>
</dbReference>
<dbReference type="PANTHER" id="PTHR31793:SF37">
    <property type="entry name" value="ACYL-COA THIOESTER HYDROLASE YBGC"/>
    <property type="match status" value="1"/>
</dbReference>
<dbReference type="Proteomes" id="UP000248795">
    <property type="component" value="Unassembled WGS sequence"/>
</dbReference>
<dbReference type="Gene3D" id="3.10.129.10">
    <property type="entry name" value="Hotdog Thioesterase"/>
    <property type="match status" value="1"/>
</dbReference>
<sequence>MTEAAWPGLAGRIADGVHIKPIRVYYEDTDAGGVVYHARYVAFCERARSDCLRLLGIHQSTFEDCNFVVRRMVCDFLRPARLDDLVEVHTRFVEMGGARVEIGQVVMLNGNTLFTADVTVALVDGRGRPRRLPETMADRFRRMADS</sequence>